<comment type="caution">
    <text evidence="2">The sequence shown here is derived from an EMBL/GenBank/DDBJ whole genome shotgun (WGS) entry which is preliminary data.</text>
</comment>
<dbReference type="RefSeq" id="WP_358349733.1">
    <property type="nucleotide sequence ID" value="NZ_JBEZFP010000009.1"/>
</dbReference>
<sequence>MTQRITDLLAAAAERAVPVVRGVPDDLLAAPTPCADFTVGDLANHLYQVVVNFQALAAKEQPDWAKAPDYLHGAWRDAFAAEAGRLIDAWAAPDSEEGVSPGMGLPARTVGQMALLDLTVHAWDLARATRQPYEPAPATVAELADLLATMGPTARKMGVFGEPCSVPADADDFTRLLGDSGRDPAWTSGN</sequence>
<dbReference type="NCBIfam" id="TIGR03083">
    <property type="entry name" value="maleylpyruvate isomerase family mycothiol-dependent enzyme"/>
    <property type="match status" value="1"/>
</dbReference>
<protein>
    <submittedName>
        <fullName evidence="2">TIGR03086 family metal-binding protein</fullName>
    </submittedName>
</protein>
<gene>
    <name evidence="2" type="ORF">AB0C36_05750</name>
</gene>
<keyword evidence="3" id="KW-1185">Reference proteome</keyword>
<dbReference type="InterPro" id="IPR017520">
    <property type="entry name" value="CHP03086"/>
</dbReference>
<dbReference type="SUPFAM" id="SSF109854">
    <property type="entry name" value="DinB/YfiT-like putative metalloenzymes"/>
    <property type="match status" value="1"/>
</dbReference>
<dbReference type="Pfam" id="PF11716">
    <property type="entry name" value="MDMPI_N"/>
    <property type="match status" value="1"/>
</dbReference>
<evidence type="ECO:0000259" key="1">
    <source>
        <dbReference type="Pfam" id="PF11716"/>
    </source>
</evidence>
<dbReference type="InterPro" id="IPR034660">
    <property type="entry name" value="DinB/YfiT-like"/>
</dbReference>
<proteinExistence type="predicted"/>
<evidence type="ECO:0000313" key="2">
    <source>
        <dbReference type="EMBL" id="MEU8132994.1"/>
    </source>
</evidence>
<evidence type="ECO:0000313" key="3">
    <source>
        <dbReference type="Proteomes" id="UP001551482"/>
    </source>
</evidence>
<feature type="domain" description="Mycothiol-dependent maleylpyruvate isomerase metal-binding" evidence="1">
    <location>
        <begin position="9"/>
        <end position="126"/>
    </location>
</feature>
<organism evidence="2 3">
    <name type="scientific">Streptodolium elevatio</name>
    <dbReference type="NCBI Taxonomy" id="3157996"/>
    <lineage>
        <taxon>Bacteria</taxon>
        <taxon>Bacillati</taxon>
        <taxon>Actinomycetota</taxon>
        <taxon>Actinomycetes</taxon>
        <taxon>Kitasatosporales</taxon>
        <taxon>Streptomycetaceae</taxon>
        <taxon>Streptodolium</taxon>
    </lineage>
</organism>
<dbReference type="InterPro" id="IPR024344">
    <property type="entry name" value="MDMPI_metal-binding"/>
</dbReference>
<dbReference type="Gene3D" id="1.20.120.450">
    <property type="entry name" value="dinb family like domain"/>
    <property type="match status" value="1"/>
</dbReference>
<name>A0ABV3DDD7_9ACTN</name>
<dbReference type="Proteomes" id="UP001551482">
    <property type="component" value="Unassembled WGS sequence"/>
</dbReference>
<reference evidence="2 3" key="1">
    <citation type="submission" date="2024-06" db="EMBL/GenBank/DDBJ databases">
        <title>The Natural Products Discovery Center: Release of the First 8490 Sequenced Strains for Exploring Actinobacteria Biosynthetic Diversity.</title>
        <authorList>
            <person name="Kalkreuter E."/>
            <person name="Kautsar S.A."/>
            <person name="Yang D."/>
            <person name="Bader C.D."/>
            <person name="Teijaro C.N."/>
            <person name="Fluegel L."/>
            <person name="Davis C.M."/>
            <person name="Simpson J.R."/>
            <person name="Lauterbach L."/>
            <person name="Steele A.D."/>
            <person name="Gui C."/>
            <person name="Meng S."/>
            <person name="Li G."/>
            <person name="Viehrig K."/>
            <person name="Ye F."/>
            <person name="Su P."/>
            <person name="Kiefer A.F."/>
            <person name="Nichols A."/>
            <person name="Cepeda A.J."/>
            <person name="Yan W."/>
            <person name="Fan B."/>
            <person name="Jiang Y."/>
            <person name="Adhikari A."/>
            <person name="Zheng C.-J."/>
            <person name="Schuster L."/>
            <person name="Cowan T.M."/>
            <person name="Smanski M.J."/>
            <person name="Chevrette M.G."/>
            <person name="De Carvalho L.P.S."/>
            <person name="Shen B."/>
        </authorList>
    </citation>
    <scope>NUCLEOTIDE SEQUENCE [LARGE SCALE GENOMIC DNA]</scope>
    <source>
        <strain evidence="2 3">NPDC048946</strain>
    </source>
</reference>
<dbReference type="InterPro" id="IPR017517">
    <property type="entry name" value="Maleyloyr_isom"/>
</dbReference>
<dbReference type="NCBIfam" id="TIGR03086">
    <property type="entry name" value="TIGR03086 family metal-binding protein"/>
    <property type="match status" value="1"/>
</dbReference>
<dbReference type="EMBL" id="JBEZFP010000009">
    <property type="protein sequence ID" value="MEU8132994.1"/>
    <property type="molecule type" value="Genomic_DNA"/>
</dbReference>
<accession>A0ABV3DDD7</accession>